<accession>C1EG89</accession>
<reference evidence="4 5" key="1">
    <citation type="journal article" date="2009" name="Science">
        <title>Green evolution and dynamic adaptations revealed by genomes of the marine picoeukaryotes Micromonas.</title>
        <authorList>
            <person name="Worden A.Z."/>
            <person name="Lee J.H."/>
            <person name="Mock T."/>
            <person name="Rouze P."/>
            <person name="Simmons M.P."/>
            <person name="Aerts A.L."/>
            <person name="Allen A.E."/>
            <person name="Cuvelier M.L."/>
            <person name="Derelle E."/>
            <person name="Everett M.V."/>
            <person name="Foulon E."/>
            <person name="Grimwood J."/>
            <person name="Gundlach H."/>
            <person name="Henrissat B."/>
            <person name="Napoli C."/>
            <person name="McDonald S.M."/>
            <person name="Parker M.S."/>
            <person name="Rombauts S."/>
            <person name="Salamov A."/>
            <person name="Von Dassow P."/>
            <person name="Badger J.H."/>
            <person name="Coutinho P.M."/>
            <person name="Demir E."/>
            <person name="Dubchak I."/>
            <person name="Gentemann C."/>
            <person name="Eikrem W."/>
            <person name="Gready J.E."/>
            <person name="John U."/>
            <person name="Lanier W."/>
            <person name="Lindquist E.A."/>
            <person name="Lucas S."/>
            <person name="Mayer K.F."/>
            <person name="Moreau H."/>
            <person name="Not F."/>
            <person name="Otillar R."/>
            <person name="Panaud O."/>
            <person name="Pangilinan J."/>
            <person name="Paulsen I."/>
            <person name="Piegu B."/>
            <person name="Poliakov A."/>
            <person name="Robbens S."/>
            <person name="Schmutz J."/>
            <person name="Toulza E."/>
            <person name="Wyss T."/>
            <person name="Zelensky A."/>
            <person name="Zhou K."/>
            <person name="Armbrust E.V."/>
            <person name="Bhattacharya D."/>
            <person name="Goodenough U.W."/>
            <person name="Van de Peer Y."/>
            <person name="Grigoriev I.V."/>
        </authorList>
    </citation>
    <scope>NUCLEOTIDE SEQUENCE [LARGE SCALE GENOMIC DNA]</scope>
    <source>
        <strain evidence="5">RCC299 / NOUM17</strain>
    </source>
</reference>
<evidence type="ECO:0000256" key="3">
    <source>
        <dbReference type="SAM" id="MobiDB-lite"/>
    </source>
</evidence>
<dbReference type="FunCoup" id="C1EG89">
    <property type="interactions" value="695"/>
</dbReference>
<keyword evidence="5" id="KW-1185">Reference proteome</keyword>
<dbReference type="GeneID" id="8248408"/>
<feature type="coiled-coil region" evidence="2">
    <location>
        <begin position="306"/>
        <end position="396"/>
    </location>
</feature>
<organism evidence="4 5">
    <name type="scientific">Micromonas commoda (strain RCC299 / NOUM17 / CCMP2709)</name>
    <name type="common">Picoplanktonic green alga</name>
    <dbReference type="NCBI Taxonomy" id="296587"/>
    <lineage>
        <taxon>Eukaryota</taxon>
        <taxon>Viridiplantae</taxon>
        <taxon>Chlorophyta</taxon>
        <taxon>Mamiellophyceae</taxon>
        <taxon>Mamiellales</taxon>
        <taxon>Mamiellaceae</taxon>
        <taxon>Micromonas</taxon>
    </lineage>
</organism>
<feature type="region of interest" description="Disordered" evidence="3">
    <location>
        <begin position="1"/>
        <end position="22"/>
    </location>
</feature>
<dbReference type="STRING" id="296587.C1EG89"/>
<feature type="coiled-coil region" evidence="2">
    <location>
        <begin position="26"/>
        <end position="53"/>
    </location>
</feature>
<feature type="coiled-coil region" evidence="2">
    <location>
        <begin position="672"/>
        <end position="810"/>
    </location>
</feature>
<dbReference type="InterPro" id="IPR033290">
    <property type="entry name" value="CCDC39"/>
</dbReference>
<dbReference type="OMA" id="NSKNCDE"/>
<dbReference type="AlphaFoldDB" id="C1EG89"/>
<dbReference type="PANTHER" id="PTHR18962:SF0">
    <property type="entry name" value="COILED-COIL DOMAIN-CONTAINING PROTEIN 39"/>
    <property type="match status" value="1"/>
</dbReference>
<dbReference type="Proteomes" id="UP000002009">
    <property type="component" value="Chromosome 13"/>
</dbReference>
<gene>
    <name evidence="4" type="ORF">MICPUN_63554</name>
</gene>
<sequence length="877" mass="100124">MADPYDDPTDSDVDESFLPPFANAENRALDRAIREKERTLDVIEDETEESRDRVGVMAEHLKAVQQELVFTQSRVESKAKEAETERHMKRMSEMAITRVREDIKRMEREELDLNDKTVSLQTSVHRGNEKLEQFKLLMNWNQEELEQWATASKQKEEDNLALEKYQRADEARVRELNQAIEKMTKAVHAKRTELENEVTDTQTAQIELDRAAEDFRALHAERQNLVRQWEDAILSMKQRDHAIQEASRLFAARKKELRIKQQTLDERARFLDQELANNKEIDAAIQTTDRGLGALREEYASETTTQRELQDEVDIVKNTLAKAAADLAQADAGNEAKGMTLAEKRKKLERARKKVDAAVRRLEEEKVELMSLEEKQAELERIMRDNESELDAVIKEGAAHKELLVKSNQELTDLRAKERDLASQIEGGRSQNKSMTQKIKSLDALVLQQQENLYNIEFQIQGLERKVARAGGLRSDEESRVMNAKIAAIQAVLDERTAEFDILTSSVKRAEDDLAHAKRKNNDLKKSAKQVADELHEVNLESDTTAKAVKEAVKEKEDRMVAHDVLKLEVKRLRDQLNARADEVFSLENRKMQLQLSMEERKHEVEVHRELLAAQLKMVQEDIHRATLEMRERAMKVGRLQNKFDILVNKVKREEGEEHSQAYYVIKAAQEREEMQHKGDTLDAKIRKAEKEVKALEATLEKMNGKNNDFRASTRKASDEGDLLATRAALREKLDAAYEKMKAAKDEETALRRDLDRHDQRLNALHDEAGALNGSLDHLETLAGTSEETLRQAATTAESIAERLAEARDEYRRRAGVPLDDDGAVGIEELDLRTQELREGTRVVVSELKSVASRHPELASMLASYGVRLPGGEAVGA</sequence>
<feature type="coiled-coil region" evidence="2">
    <location>
        <begin position="173"/>
        <end position="228"/>
    </location>
</feature>
<dbReference type="eggNOG" id="ENOG502QS0D">
    <property type="taxonomic scope" value="Eukaryota"/>
</dbReference>
<name>C1EG89_MICCC</name>
<dbReference type="KEGG" id="mis:MICPUN_63554"/>
<dbReference type="PANTHER" id="PTHR18962">
    <property type="entry name" value="COILED-COIL DOMAIN-CONTAINING PROTEIN 39"/>
    <property type="match status" value="1"/>
</dbReference>
<feature type="compositionally biased region" description="Acidic residues" evidence="3">
    <location>
        <begin position="1"/>
        <end position="15"/>
    </location>
</feature>
<dbReference type="GO" id="GO:0003341">
    <property type="term" value="P:cilium movement"/>
    <property type="evidence" value="ECO:0007669"/>
    <property type="project" value="InterPro"/>
</dbReference>
<dbReference type="OrthoDB" id="10259720at2759"/>
<dbReference type="EMBL" id="CP001331">
    <property type="protein sequence ID" value="ACO66980.1"/>
    <property type="molecule type" value="Genomic_DNA"/>
</dbReference>
<dbReference type="GO" id="GO:0036159">
    <property type="term" value="P:inner dynein arm assembly"/>
    <property type="evidence" value="ECO:0007669"/>
    <property type="project" value="InterPro"/>
</dbReference>
<evidence type="ECO:0000313" key="4">
    <source>
        <dbReference type="EMBL" id="ACO66980.1"/>
    </source>
</evidence>
<dbReference type="GO" id="GO:0060285">
    <property type="term" value="P:cilium-dependent cell motility"/>
    <property type="evidence" value="ECO:0007669"/>
    <property type="project" value="TreeGrafter"/>
</dbReference>
<dbReference type="Pfam" id="PF24161">
    <property type="entry name" value="CCDC39"/>
    <property type="match status" value="1"/>
</dbReference>
<dbReference type="InParanoid" id="C1EG89"/>
<protein>
    <recommendedName>
        <fullName evidence="6">Coiled-coil domain-containing protein 39</fullName>
    </recommendedName>
</protein>
<evidence type="ECO:0000313" key="5">
    <source>
        <dbReference type="Proteomes" id="UP000002009"/>
    </source>
</evidence>
<evidence type="ECO:0000256" key="1">
    <source>
        <dbReference type="ARBA" id="ARBA00023054"/>
    </source>
</evidence>
<evidence type="ECO:0008006" key="6">
    <source>
        <dbReference type="Google" id="ProtNLM"/>
    </source>
</evidence>
<keyword evidence="1 2" id="KW-0175">Coiled coil</keyword>
<proteinExistence type="predicted"/>
<dbReference type="GO" id="GO:0005930">
    <property type="term" value="C:axoneme"/>
    <property type="evidence" value="ECO:0007669"/>
    <property type="project" value="InterPro"/>
</dbReference>
<dbReference type="RefSeq" id="XP_002505722.1">
    <property type="nucleotide sequence ID" value="XM_002505676.1"/>
</dbReference>
<feature type="coiled-coil region" evidence="2">
    <location>
        <begin position="500"/>
        <end position="541"/>
    </location>
</feature>
<evidence type="ECO:0000256" key="2">
    <source>
        <dbReference type="SAM" id="Coils"/>
    </source>
</evidence>
<feature type="coiled-coil region" evidence="2">
    <location>
        <begin position="89"/>
        <end position="116"/>
    </location>
</feature>